<keyword evidence="1" id="KW-0677">Repeat</keyword>
<evidence type="ECO:0000256" key="1">
    <source>
        <dbReference type="ARBA" id="ARBA00022737"/>
    </source>
</evidence>
<sequence length="427" mass="48638">MLSLRYSLATVGVGLDIARLGKNRYPCRVECGAKGPRPRYPRVWKTKKKIGTISKSLKLVECIKGLSNVKEEVYGALDSFIAWELEFPLITVKKAIKSLEHEKEWKRIIQVTKWMLSKGQGRTMGSYYILLNALAEDGRVDEAEELWQTLFSQNLESMPRMFFEKMISVYSQKEMHDKMFEIFADMEELGIRPTVSIVTMVGDVFKKLDMLDKYKRLRKKYPPPKWEYRYIKGKRVKVKMQYNDQNEIVSSEVKGSDVVDGGESSKLHENDAGYLTRRLVEVVQHIVVRQTDCGTVRGISVSPRNGMANFSDSVVFLHHLDYQGYRTLIPEHVELHGEEVVFFIPICGSARPAKVPCRVGFPDPGGRDDDKGHVVAGEHASVWDDYTDNMNSVKNEQSRRKGDEAGEERPAVLLVRRVAPASSTLVV</sequence>
<dbReference type="InterPro" id="IPR011990">
    <property type="entry name" value="TPR-like_helical_dom_sf"/>
</dbReference>
<dbReference type="EMBL" id="BKCP01005361">
    <property type="protein sequence ID" value="GER37387.1"/>
    <property type="molecule type" value="Genomic_DNA"/>
</dbReference>
<organism evidence="3 4">
    <name type="scientific">Striga asiatica</name>
    <name type="common">Asiatic witchweed</name>
    <name type="synonym">Buchnera asiatica</name>
    <dbReference type="NCBI Taxonomy" id="4170"/>
    <lineage>
        <taxon>Eukaryota</taxon>
        <taxon>Viridiplantae</taxon>
        <taxon>Streptophyta</taxon>
        <taxon>Embryophyta</taxon>
        <taxon>Tracheophyta</taxon>
        <taxon>Spermatophyta</taxon>
        <taxon>Magnoliopsida</taxon>
        <taxon>eudicotyledons</taxon>
        <taxon>Gunneridae</taxon>
        <taxon>Pentapetalae</taxon>
        <taxon>asterids</taxon>
        <taxon>lamiids</taxon>
        <taxon>Lamiales</taxon>
        <taxon>Orobanchaceae</taxon>
        <taxon>Buchnereae</taxon>
        <taxon>Striga</taxon>
    </lineage>
</organism>
<reference evidence="4" key="1">
    <citation type="journal article" date="2019" name="Curr. Biol.">
        <title>Genome Sequence of Striga asiatica Provides Insight into the Evolution of Plant Parasitism.</title>
        <authorList>
            <person name="Yoshida S."/>
            <person name="Kim S."/>
            <person name="Wafula E.K."/>
            <person name="Tanskanen J."/>
            <person name="Kim Y.M."/>
            <person name="Honaas L."/>
            <person name="Yang Z."/>
            <person name="Spallek T."/>
            <person name="Conn C.E."/>
            <person name="Ichihashi Y."/>
            <person name="Cheong K."/>
            <person name="Cui S."/>
            <person name="Der J.P."/>
            <person name="Gundlach H."/>
            <person name="Jiao Y."/>
            <person name="Hori C."/>
            <person name="Ishida J.K."/>
            <person name="Kasahara H."/>
            <person name="Kiba T."/>
            <person name="Kim M.S."/>
            <person name="Koo N."/>
            <person name="Laohavisit A."/>
            <person name="Lee Y.H."/>
            <person name="Lumba S."/>
            <person name="McCourt P."/>
            <person name="Mortimer J.C."/>
            <person name="Mutuku J.M."/>
            <person name="Nomura T."/>
            <person name="Sasaki-Sekimoto Y."/>
            <person name="Seto Y."/>
            <person name="Wang Y."/>
            <person name="Wakatake T."/>
            <person name="Sakakibara H."/>
            <person name="Demura T."/>
            <person name="Yamaguchi S."/>
            <person name="Yoneyama K."/>
            <person name="Manabe R.I."/>
            <person name="Nelson D.C."/>
            <person name="Schulman A.H."/>
            <person name="Timko M.P."/>
            <person name="dePamphilis C.W."/>
            <person name="Choi D."/>
            <person name="Shirasu K."/>
        </authorList>
    </citation>
    <scope>NUCLEOTIDE SEQUENCE [LARGE SCALE GENOMIC DNA]</scope>
    <source>
        <strain evidence="4">cv. UVA1</strain>
    </source>
</reference>
<dbReference type="PANTHER" id="PTHR46782">
    <property type="entry name" value="OS01G0757700 PROTEIN"/>
    <property type="match status" value="1"/>
</dbReference>
<evidence type="ECO:0000313" key="4">
    <source>
        <dbReference type="Proteomes" id="UP000325081"/>
    </source>
</evidence>
<gene>
    <name evidence="3" type="ORF">STAS_13793</name>
</gene>
<dbReference type="OrthoDB" id="730418at2759"/>
<dbReference type="AlphaFoldDB" id="A0A5A7PZ40"/>
<dbReference type="Pfam" id="PF01535">
    <property type="entry name" value="PPR"/>
    <property type="match status" value="2"/>
</dbReference>
<accession>A0A5A7PZ40</accession>
<feature type="repeat" description="PPR" evidence="2">
    <location>
        <begin position="159"/>
        <end position="193"/>
    </location>
</feature>
<name>A0A5A7PZ40_STRAF</name>
<dbReference type="Proteomes" id="UP000325081">
    <property type="component" value="Unassembled WGS sequence"/>
</dbReference>
<evidence type="ECO:0000256" key="2">
    <source>
        <dbReference type="PROSITE-ProRule" id="PRU00708"/>
    </source>
</evidence>
<feature type="repeat" description="PPR" evidence="2">
    <location>
        <begin position="123"/>
        <end position="157"/>
    </location>
</feature>
<comment type="caution">
    <text evidence="3">The sequence shown here is derived from an EMBL/GenBank/DDBJ whole genome shotgun (WGS) entry which is preliminary data.</text>
</comment>
<keyword evidence="4" id="KW-1185">Reference proteome</keyword>
<dbReference type="SUPFAM" id="SSF64484">
    <property type="entry name" value="beta and beta-prime subunits of DNA dependent RNA-polymerase"/>
    <property type="match status" value="1"/>
</dbReference>
<feature type="non-terminal residue" evidence="3">
    <location>
        <position position="427"/>
    </location>
</feature>
<dbReference type="Gene3D" id="1.25.40.10">
    <property type="entry name" value="Tetratricopeptide repeat domain"/>
    <property type="match status" value="1"/>
</dbReference>
<dbReference type="InterPro" id="IPR044646">
    <property type="entry name" value="EMB1417-like"/>
</dbReference>
<evidence type="ECO:0000313" key="3">
    <source>
        <dbReference type="EMBL" id="GER37387.1"/>
    </source>
</evidence>
<dbReference type="InterPro" id="IPR002885">
    <property type="entry name" value="PPR_rpt"/>
</dbReference>
<dbReference type="PANTHER" id="PTHR46782:SF1">
    <property type="entry name" value="OS01G0757700 PROTEIN"/>
    <property type="match status" value="1"/>
</dbReference>
<protein>
    <submittedName>
        <fullName evidence="3">Pentatricopeptide repeat (PPR) superfamily protein</fullName>
    </submittedName>
</protein>
<dbReference type="PROSITE" id="PS51375">
    <property type="entry name" value="PPR"/>
    <property type="match status" value="2"/>
</dbReference>
<dbReference type="NCBIfam" id="TIGR00756">
    <property type="entry name" value="PPR"/>
    <property type="match status" value="2"/>
</dbReference>
<proteinExistence type="predicted"/>